<dbReference type="InterPro" id="IPR036615">
    <property type="entry name" value="Mur_ligase_C_dom_sf"/>
</dbReference>
<dbReference type="SUPFAM" id="SSF53244">
    <property type="entry name" value="MurD-like peptide ligases, peptide-binding domain"/>
    <property type="match status" value="1"/>
</dbReference>
<evidence type="ECO:0000256" key="6">
    <source>
        <dbReference type="ARBA" id="ARBA00022618"/>
    </source>
</evidence>
<comment type="caution">
    <text evidence="18">The sequence shown here is derived from an EMBL/GenBank/DDBJ whole genome shotgun (WGS) entry which is preliminary data.</text>
</comment>
<evidence type="ECO:0000256" key="11">
    <source>
        <dbReference type="ARBA" id="ARBA00023306"/>
    </source>
</evidence>
<keyword evidence="7 14" id="KW-0547">Nucleotide-binding</keyword>
<dbReference type="EC" id="6.3.2.8" evidence="3 14"/>
<dbReference type="GO" id="GO:0008360">
    <property type="term" value="P:regulation of cell shape"/>
    <property type="evidence" value="ECO:0007669"/>
    <property type="project" value="UniProtKB-KW"/>
</dbReference>
<feature type="domain" description="Mur ligase C-terminal" evidence="16">
    <location>
        <begin position="325"/>
        <end position="455"/>
    </location>
</feature>
<dbReference type="GO" id="GO:0008763">
    <property type="term" value="F:UDP-N-acetylmuramate-L-alanine ligase activity"/>
    <property type="evidence" value="ECO:0007669"/>
    <property type="project" value="UniProtKB-UniRule"/>
</dbReference>
<keyword evidence="19" id="KW-1185">Reference proteome</keyword>
<name>A0A846MQK2_9BACT</name>
<sequence length="476" mass="53162">MKLMTPYFMKPLEEYTHVYFLGIGGIGMSALAQWCQSQGMHVAGYDRTPSAVSCMLESQGIPVTYSDDAEHIPIDFRNSSKVLAVYTPAIPQEHPQLQYFRTHGFDIIKRAALLGLISRSKRLIAVAGTHGKTTTTAMIAHILKQTEVPVTAFVGGIMRNYQNNLLLSQAADAWIVAEADEYDRSFLHLHPTLAVVTNIEADHLDIYGSEQAIIDSFEAFLKNIQDKGTLIAHEGVSARPPQGLHTLRYGTSLHCQYSIKELRYENEQLYFDLNISTQEQHTLRLLVPGEHNALNATAAFAVAQQIGIAPASIIDALSSFQGVKRRSEIWYRSPQYVLVDDYAHHPTEIENTLRTMRALYPQRQLLAVFQPHLYTRTRDFAAAFGKALGLADQVMLTPIYPARETPIEGVDSRLIARYCPVSARVVAPTESIEAVFEEWLPQATPPLTIIVMGAGNIEQHLPNFLNLLKTLEHEQA</sequence>
<feature type="domain" description="Mur ligase central" evidence="17">
    <location>
        <begin position="126"/>
        <end position="303"/>
    </location>
</feature>
<evidence type="ECO:0000256" key="13">
    <source>
        <dbReference type="ARBA" id="ARBA00047833"/>
    </source>
</evidence>
<evidence type="ECO:0000256" key="5">
    <source>
        <dbReference type="ARBA" id="ARBA00022598"/>
    </source>
</evidence>
<evidence type="ECO:0000256" key="8">
    <source>
        <dbReference type="ARBA" id="ARBA00022840"/>
    </source>
</evidence>
<dbReference type="NCBIfam" id="TIGR01082">
    <property type="entry name" value="murC"/>
    <property type="match status" value="1"/>
</dbReference>
<gene>
    <name evidence="14" type="primary">murC</name>
    <name evidence="18" type="ORF">FHS56_001252</name>
</gene>
<evidence type="ECO:0000256" key="14">
    <source>
        <dbReference type="HAMAP-Rule" id="MF_00046"/>
    </source>
</evidence>
<comment type="catalytic activity">
    <reaction evidence="13 14">
        <text>UDP-N-acetyl-alpha-D-muramate + L-alanine + ATP = UDP-N-acetyl-alpha-D-muramoyl-L-alanine + ADP + phosphate + H(+)</text>
        <dbReference type="Rhea" id="RHEA:23372"/>
        <dbReference type="ChEBI" id="CHEBI:15378"/>
        <dbReference type="ChEBI" id="CHEBI:30616"/>
        <dbReference type="ChEBI" id="CHEBI:43474"/>
        <dbReference type="ChEBI" id="CHEBI:57972"/>
        <dbReference type="ChEBI" id="CHEBI:70757"/>
        <dbReference type="ChEBI" id="CHEBI:83898"/>
        <dbReference type="ChEBI" id="CHEBI:456216"/>
        <dbReference type="EC" id="6.3.2.8"/>
    </reaction>
</comment>
<comment type="similarity">
    <text evidence="14">Belongs to the MurCDEF family.</text>
</comment>
<protein>
    <recommendedName>
        <fullName evidence="3 14">UDP-N-acetylmuramate--L-alanine ligase</fullName>
        <ecNumber evidence="3 14">6.3.2.8</ecNumber>
    </recommendedName>
    <alternativeName>
        <fullName evidence="14">UDP-N-acetylmuramoyl-L-alanine synthetase</fullName>
    </alternativeName>
</protein>
<keyword evidence="12 14" id="KW-0961">Cell wall biogenesis/degradation</keyword>
<keyword evidence="10 14" id="KW-0573">Peptidoglycan synthesis</keyword>
<dbReference type="PANTHER" id="PTHR43445:SF3">
    <property type="entry name" value="UDP-N-ACETYLMURAMATE--L-ALANINE LIGASE"/>
    <property type="match status" value="1"/>
</dbReference>
<feature type="binding site" evidence="14">
    <location>
        <begin position="128"/>
        <end position="134"/>
    </location>
    <ligand>
        <name>ATP</name>
        <dbReference type="ChEBI" id="CHEBI:30616"/>
    </ligand>
</feature>
<feature type="domain" description="Mur ligase N-terminal catalytic" evidence="15">
    <location>
        <begin position="17"/>
        <end position="121"/>
    </location>
</feature>
<dbReference type="InterPro" id="IPR013221">
    <property type="entry name" value="Mur_ligase_cen"/>
</dbReference>
<dbReference type="InterPro" id="IPR050061">
    <property type="entry name" value="MurCDEF_pg_biosynth"/>
</dbReference>
<dbReference type="GO" id="GO:0005737">
    <property type="term" value="C:cytoplasm"/>
    <property type="evidence" value="ECO:0007669"/>
    <property type="project" value="UniProtKB-SubCell"/>
</dbReference>
<dbReference type="Gene3D" id="3.40.50.720">
    <property type="entry name" value="NAD(P)-binding Rossmann-like Domain"/>
    <property type="match status" value="1"/>
</dbReference>
<keyword evidence="11 14" id="KW-0131">Cell cycle</keyword>
<evidence type="ECO:0000256" key="7">
    <source>
        <dbReference type="ARBA" id="ARBA00022741"/>
    </source>
</evidence>
<keyword evidence="8 14" id="KW-0067">ATP-binding</keyword>
<dbReference type="PANTHER" id="PTHR43445">
    <property type="entry name" value="UDP-N-ACETYLMURAMATE--L-ALANINE LIGASE-RELATED"/>
    <property type="match status" value="1"/>
</dbReference>
<comment type="subcellular location">
    <subcellularLocation>
        <location evidence="1 14">Cytoplasm</location>
    </subcellularLocation>
</comment>
<dbReference type="Pfam" id="PF02875">
    <property type="entry name" value="Mur_ligase_C"/>
    <property type="match status" value="1"/>
</dbReference>
<dbReference type="GO" id="GO:0009252">
    <property type="term" value="P:peptidoglycan biosynthetic process"/>
    <property type="evidence" value="ECO:0007669"/>
    <property type="project" value="UniProtKB-UniRule"/>
</dbReference>
<evidence type="ECO:0000256" key="9">
    <source>
        <dbReference type="ARBA" id="ARBA00022960"/>
    </source>
</evidence>
<dbReference type="InterPro" id="IPR005758">
    <property type="entry name" value="UDP-N-AcMur_Ala_ligase_MurC"/>
</dbReference>
<dbReference type="SUPFAM" id="SSF51984">
    <property type="entry name" value="MurCD N-terminal domain"/>
    <property type="match status" value="1"/>
</dbReference>
<evidence type="ECO:0000259" key="16">
    <source>
        <dbReference type="Pfam" id="PF02875"/>
    </source>
</evidence>
<evidence type="ECO:0000256" key="12">
    <source>
        <dbReference type="ARBA" id="ARBA00023316"/>
    </source>
</evidence>
<dbReference type="SUPFAM" id="SSF53623">
    <property type="entry name" value="MurD-like peptide ligases, catalytic domain"/>
    <property type="match status" value="1"/>
</dbReference>
<organism evidence="18 19">
    <name type="scientific">Thermonema lapsum</name>
    <dbReference type="NCBI Taxonomy" id="28195"/>
    <lineage>
        <taxon>Bacteria</taxon>
        <taxon>Pseudomonadati</taxon>
        <taxon>Bacteroidota</taxon>
        <taxon>Cytophagia</taxon>
        <taxon>Cytophagales</taxon>
        <taxon>Thermonemataceae</taxon>
        <taxon>Thermonema</taxon>
    </lineage>
</organism>
<evidence type="ECO:0000313" key="18">
    <source>
        <dbReference type="EMBL" id="NIK73739.1"/>
    </source>
</evidence>
<dbReference type="GO" id="GO:0071555">
    <property type="term" value="P:cell wall organization"/>
    <property type="evidence" value="ECO:0007669"/>
    <property type="project" value="UniProtKB-KW"/>
</dbReference>
<evidence type="ECO:0000259" key="17">
    <source>
        <dbReference type="Pfam" id="PF08245"/>
    </source>
</evidence>
<evidence type="ECO:0000256" key="4">
    <source>
        <dbReference type="ARBA" id="ARBA00022490"/>
    </source>
</evidence>
<evidence type="ECO:0000313" key="19">
    <source>
        <dbReference type="Proteomes" id="UP000537126"/>
    </source>
</evidence>
<dbReference type="InterPro" id="IPR004101">
    <property type="entry name" value="Mur_ligase_C"/>
</dbReference>
<evidence type="ECO:0000256" key="10">
    <source>
        <dbReference type="ARBA" id="ARBA00022984"/>
    </source>
</evidence>
<evidence type="ECO:0000256" key="1">
    <source>
        <dbReference type="ARBA" id="ARBA00004496"/>
    </source>
</evidence>
<evidence type="ECO:0000259" key="15">
    <source>
        <dbReference type="Pfam" id="PF01225"/>
    </source>
</evidence>
<keyword evidence="4 14" id="KW-0963">Cytoplasm</keyword>
<dbReference type="Pfam" id="PF08245">
    <property type="entry name" value="Mur_ligase_M"/>
    <property type="match status" value="1"/>
</dbReference>
<accession>A0A846MQK2</accession>
<proteinExistence type="inferred from homology"/>
<dbReference type="Pfam" id="PF01225">
    <property type="entry name" value="Mur_ligase"/>
    <property type="match status" value="1"/>
</dbReference>
<keyword evidence="5 14" id="KW-0436">Ligase</keyword>
<keyword evidence="6 14" id="KW-0132">Cell division</keyword>
<dbReference type="EMBL" id="JAASRN010000002">
    <property type="protein sequence ID" value="NIK73739.1"/>
    <property type="molecule type" value="Genomic_DNA"/>
</dbReference>
<evidence type="ECO:0000256" key="2">
    <source>
        <dbReference type="ARBA" id="ARBA00004752"/>
    </source>
</evidence>
<dbReference type="Gene3D" id="3.40.1190.10">
    <property type="entry name" value="Mur-like, catalytic domain"/>
    <property type="match status" value="1"/>
</dbReference>
<dbReference type="InterPro" id="IPR036565">
    <property type="entry name" value="Mur-like_cat_sf"/>
</dbReference>
<dbReference type="InterPro" id="IPR000713">
    <property type="entry name" value="Mur_ligase_N"/>
</dbReference>
<dbReference type="Proteomes" id="UP000537126">
    <property type="component" value="Unassembled WGS sequence"/>
</dbReference>
<comment type="pathway">
    <text evidence="2 14">Cell wall biogenesis; peptidoglycan biosynthesis.</text>
</comment>
<comment type="function">
    <text evidence="14">Cell wall formation.</text>
</comment>
<dbReference type="GO" id="GO:0005524">
    <property type="term" value="F:ATP binding"/>
    <property type="evidence" value="ECO:0007669"/>
    <property type="project" value="UniProtKB-UniRule"/>
</dbReference>
<dbReference type="HAMAP" id="MF_00046">
    <property type="entry name" value="MurC"/>
    <property type="match status" value="1"/>
</dbReference>
<keyword evidence="9 14" id="KW-0133">Cell shape</keyword>
<dbReference type="RefSeq" id="WP_166919012.1">
    <property type="nucleotide sequence ID" value="NZ_JAASRN010000002.1"/>
</dbReference>
<reference evidence="18 19" key="1">
    <citation type="submission" date="2020-03" db="EMBL/GenBank/DDBJ databases">
        <title>Genomic Encyclopedia of Type Strains, Phase IV (KMG-IV): sequencing the most valuable type-strain genomes for metagenomic binning, comparative biology and taxonomic classification.</title>
        <authorList>
            <person name="Goeker M."/>
        </authorList>
    </citation>
    <scope>NUCLEOTIDE SEQUENCE [LARGE SCALE GENOMIC DNA]</scope>
    <source>
        <strain evidence="18 19">DSM 5718</strain>
    </source>
</reference>
<evidence type="ECO:0000256" key="3">
    <source>
        <dbReference type="ARBA" id="ARBA00012211"/>
    </source>
</evidence>
<dbReference type="GO" id="GO:0051301">
    <property type="term" value="P:cell division"/>
    <property type="evidence" value="ECO:0007669"/>
    <property type="project" value="UniProtKB-KW"/>
</dbReference>
<dbReference type="Gene3D" id="3.90.190.20">
    <property type="entry name" value="Mur ligase, C-terminal domain"/>
    <property type="match status" value="1"/>
</dbReference>
<dbReference type="AlphaFoldDB" id="A0A846MQK2"/>
<dbReference type="UniPathway" id="UPA00219"/>